<dbReference type="InterPro" id="IPR056411">
    <property type="entry name" value="CysS_C"/>
</dbReference>
<keyword evidence="3 10" id="KW-0479">Metal-binding</keyword>
<comment type="caution">
    <text evidence="13">The sequence shown here is derived from an EMBL/GenBank/DDBJ whole genome shotgun (WGS) entry which is preliminary data.</text>
</comment>
<proteinExistence type="inferred from homology"/>
<evidence type="ECO:0000256" key="8">
    <source>
        <dbReference type="ARBA" id="ARBA00023146"/>
    </source>
</evidence>
<evidence type="ECO:0000256" key="6">
    <source>
        <dbReference type="ARBA" id="ARBA00022840"/>
    </source>
</evidence>
<keyword evidence="8 10" id="KW-0030">Aminoacyl-tRNA synthetase</keyword>
<dbReference type="InterPro" id="IPR014729">
    <property type="entry name" value="Rossmann-like_a/b/a_fold"/>
</dbReference>
<dbReference type="Gene3D" id="1.20.120.1910">
    <property type="entry name" value="Cysteine-tRNA ligase, C-terminal anti-codon recognition domain"/>
    <property type="match status" value="1"/>
</dbReference>
<keyword evidence="14" id="KW-1185">Reference proteome</keyword>
<dbReference type="InterPro" id="IPR009080">
    <property type="entry name" value="tRNAsynth_Ia_anticodon-bd"/>
</dbReference>
<comment type="subunit">
    <text evidence="1 10">Monomer.</text>
</comment>
<evidence type="ECO:0000256" key="10">
    <source>
        <dbReference type="HAMAP-Rule" id="MF_00041"/>
    </source>
</evidence>
<evidence type="ECO:0000259" key="12">
    <source>
        <dbReference type="Pfam" id="PF23493"/>
    </source>
</evidence>
<feature type="binding site" evidence="10">
    <location>
        <position position="225"/>
    </location>
    <ligand>
        <name>Zn(2+)</name>
        <dbReference type="ChEBI" id="CHEBI:29105"/>
    </ligand>
</feature>
<keyword evidence="5 10" id="KW-0862">Zinc</keyword>
<evidence type="ECO:0000256" key="4">
    <source>
        <dbReference type="ARBA" id="ARBA00022741"/>
    </source>
</evidence>
<evidence type="ECO:0000256" key="7">
    <source>
        <dbReference type="ARBA" id="ARBA00022917"/>
    </source>
</evidence>
<dbReference type="InterPro" id="IPR032678">
    <property type="entry name" value="tRNA-synt_1_cat_dom"/>
</dbReference>
<accession>A0ABU3PW32</accession>
<organism evidence="13 14">
    <name type="scientific">Nocardioides imazamoxiresistens</name>
    <dbReference type="NCBI Taxonomy" id="3231893"/>
    <lineage>
        <taxon>Bacteria</taxon>
        <taxon>Bacillati</taxon>
        <taxon>Actinomycetota</taxon>
        <taxon>Actinomycetes</taxon>
        <taxon>Propionibacteriales</taxon>
        <taxon>Nocardioidaceae</taxon>
        <taxon>Nocardioides</taxon>
    </lineage>
</organism>
<feature type="short sequence motif" description="'HIGH' region" evidence="10">
    <location>
        <begin position="35"/>
        <end position="45"/>
    </location>
</feature>
<dbReference type="EMBL" id="JAVYII010000003">
    <property type="protein sequence ID" value="MDT9593091.1"/>
    <property type="molecule type" value="Genomic_DNA"/>
</dbReference>
<dbReference type="SUPFAM" id="SSF47323">
    <property type="entry name" value="Anticodon-binding domain of a subclass of class I aminoacyl-tRNA synthetases"/>
    <property type="match status" value="1"/>
</dbReference>
<dbReference type="PANTHER" id="PTHR10890">
    <property type="entry name" value="CYSTEINYL-TRNA SYNTHETASE"/>
    <property type="match status" value="1"/>
</dbReference>
<keyword evidence="4 10" id="KW-0547">Nucleotide-binding</keyword>
<evidence type="ECO:0000256" key="2">
    <source>
        <dbReference type="ARBA" id="ARBA00022598"/>
    </source>
</evidence>
<feature type="binding site" evidence="10">
    <location>
        <position position="287"/>
    </location>
    <ligand>
        <name>ATP</name>
        <dbReference type="ChEBI" id="CHEBI:30616"/>
    </ligand>
</feature>
<evidence type="ECO:0000313" key="14">
    <source>
        <dbReference type="Proteomes" id="UP001268542"/>
    </source>
</evidence>
<evidence type="ECO:0000256" key="9">
    <source>
        <dbReference type="ARBA" id="ARBA00047398"/>
    </source>
</evidence>
<dbReference type="RefSeq" id="WP_315732517.1">
    <property type="nucleotide sequence ID" value="NZ_JAVYII010000003.1"/>
</dbReference>
<keyword evidence="10" id="KW-0963">Cytoplasm</keyword>
<feature type="binding site" evidence="10">
    <location>
        <position position="250"/>
    </location>
    <ligand>
        <name>Zn(2+)</name>
        <dbReference type="ChEBI" id="CHEBI:29105"/>
    </ligand>
</feature>
<dbReference type="Pfam" id="PF23493">
    <property type="entry name" value="CysS_C"/>
    <property type="match status" value="1"/>
</dbReference>
<keyword evidence="2 10" id="KW-0436">Ligase</keyword>
<evidence type="ECO:0000256" key="3">
    <source>
        <dbReference type="ARBA" id="ARBA00022723"/>
    </source>
</evidence>
<feature type="binding site" evidence="10">
    <location>
        <position position="33"/>
    </location>
    <ligand>
        <name>Zn(2+)</name>
        <dbReference type="ChEBI" id="CHEBI:29105"/>
    </ligand>
</feature>
<dbReference type="HAMAP" id="MF_00041">
    <property type="entry name" value="Cys_tRNA_synth"/>
    <property type="match status" value="1"/>
</dbReference>
<feature type="domain" description="Cysteinyl-tRNA ligase anticodon binding" evidence="12">
    <location>
        <begin position="438"/>
        <end position="482"/>
    </location>
</feature>
<keyword evidence="7 10" id="KW-0648">Protein biosynthesis</keyword>
<evidence type="ECO:0000256" key="1">
    <source>
        <dbReference type="ARBA" id="ARBA00011245"/>
    </source>
</evidence>
<dbReference type="Proteomes" id="UP001268542">
    <property type="component" value="Unassembled WGS sequence"/>
</dbReference>
<comment type="catalytic activity">
    <reaction evidence="9 10">
        <text>tRNA(Cys) + L-cysteine + ATP = L-cysteinyl-tRNA(Cys) + AMP + diphosphate</text>
        <dbReference type="Rhea" id="RHEA:17773"/>
        <dbReference type="Rhea" id="RHEA-COMP:9661"/>
        <dbReference type="Rhea" id="RHEA-COMP:9679"/>
        <dbReference type="ChEBI" id="CHEBI:30616"/>
        <dbReference type="ChEBI" id="CHEBI:33019"/>
        <dbReference type="ChEBI" id="CHEBI:35235"/>
        <dbReference type="ChEBI" id="CHEBI:78442"/>
        <dbReference type="ChEBI" id="CHEBI:78517"/>
        <dbReference type="ChEBI" id="CHEBI:456215"/>
        <dbReference type="EC" id="6.1.1.16"/>
    </reaction>
</comment>
<dbReference type="GO" id="GO:0004817">
    <property type="term" value="F:cysteine-tRNA ligase activity"/>
    <property type="evidence" value="ECO:0007669"/>
    <property type="project" value="UniProtKB-EC"/>
</dbReference>
<protein>
    <recommendedName>
        <fullName evidence="10">Cysteine--tRNA ligase</fullName>
        <ecNumber evidence="10">6.1.1.16</ecNumber>
    </recommendedName>
    <alternativeName>
        <fullName evidence="10">Cysteinyl-tRNA synthetase</fullName>
        <shortName evidence="10">CysRS</shortName>
    </alternativeName>
</protein>
<dbReference type="Gene3D" id="3.40.50.620">
    <property type="entry name" value="HUPs"/>
    <property type="match status" value="1"/>
</dbReference>
<evidence type="ECO:0000313" key="13">
    <source>
        <dbReference type="EMBL" id="MDT9593091.1"/>
    </source>
</evidence>
<dbReference type="InterPro" id="IPR015803">
    <property type="entry name" value="Cys-tRNA-ligase"/>
</dbReference>
<dbReference type="InterPro" id="IPR024909">
    <property type="entry name" value="Cys-tRNA/MSH_ligase"/>
</dbReference>
<evidence type="ECO:0000256" key="5">
    <source>
        <dbReference type="ARBA" id="ARBA00022833"/>
    </source>
</evidence>
<dbReference type="PANTHER" id="PTHR10890:SF3">
    <property type="entry name" value="CYSTEINE--TRNA LIGASE, CYTOPLASMIC"/>
    <property type="match status" value="1"/>
</dbReference>
<sequence>MFQGREPVVQNSLGRVATPLRPAEPGHVRLYTCGPTVYARPHLGNLRPYVFSDTLRRALEWKGARVTQVVNITDVGHAVGDGDLGEDKVEVAARAAQESVWAVTERYTEDFFENLRLLNIREHTHSPRASAYVPQMIAFAEELERKGFAYRIPSGLYFDTARSEGYGRLALRGSGDDDVHRLETVEGKRQPADFALWRAEVGEQKRLVHWDSPWGPGVPGWHLECSVMAIELLGQHFDVHTGGVDHRQIHHVNEIAQSEAYLGDGLPWVPVWLHNEFITLGSAKMAKSSGRVPVLDDLVADGHHPLAYRLFLLTAHYGSQLEFNESGVRNASASYRRLLGRTAGYAAPAPATYAEAYAALTTPAAIAHLDAVDEAISDDLNTPRVLAQLNVLLRDDTISEADREVLVGTVELLLGLGLGTTDPAELDRPAVELAVPAEEVDRLVAARTTARAERDWAEADRLRDHLAGLGVTLTDGPDGTTWQATPLD</sequence>
<reference evidence="13 14" key="1">
    <citation type="submission" date="2023-08" db="EMBL/GenBank/DDBJ databases">
        <title>Nocardioides seae sp. nov., a bacterium isolated from a soil.</title>
        <authorList>
            <person name="Wang X."/>
        </authorList>
    </citation>
    <scope>NUCLEOTIDE SEQUENCE [LARGE SCALE GENOMIC DNA]</scope>
    <source>
        <strain evidence="13 14">YZH12</strain>
    </source>
</reference>
<comment type="similarity">
    <text evidence="10">Belongs to the class-I aminoacyl-tRNA synthetase family.</text>
</comment>
<dbReference type="Pfam" id="PF01406">
    <property type="entry name" value="tRNA-synt_1e"/>
    <property type="match status" value="1"/>
</dbReference>
<name>A0ABU3PW32_9ACTN</name>
<dbReference type="SUPFAM" id="SSF52374">
    <property type="entry name" value="Nucleotidylyl transferase"/>
    <property type="match status" value="1"/>
</dbReference>
<gene>
    <name evidence="10 13" type="primary">cysS</name>
    <name evidence="13" type="ORF">RDV89_08430</name>
</gene>
<dbReference type="PRINTS" id="PR00983">
    <property type="entry name" value="TRNASYNTHCYS"/>
</dbReference>
<feature type="short sequence motif" description="'KMSKS' region" evidence="10">
    <location>
        <begin position="284"/>
        <end position="288"/>
    </location>
</feature>
<dbReference type="NCBIfam" id="TIGR00435">
    <property type="entry name" value="cysS"/>
    <property type="match status" value="1"/>
</dbReference>
<keyword evidence="6 10" id="KW-0067">ATP-binding</keyword>
<feature type="binding site" evidence="10">
    <location>
        <position position="254"/>
    </location>
    <ligand>
        <name>Zn(2+)</name>
        <dbReference type="ChEBI" id="CHEBI:29105"/>
    </ligand>
</feature>
<dbReference type="EC" id="6.1.1.16" evidence="10"/>
<evidence type="ECO:0000259" key="11">
    <source>
        <dbReference type="Pfam" id="PF01406"/>
    </source>
</evidence>
<comment type="subcellular location">
    <subcellularLocation>
        <location evidence="10">Cytoplasm</location>
    </subcellularLocation>
</comment>
<feature type="domain" description="tRNA synthetases class I catalytic" evidence="11">
    <location>
        <begin position="21"/>
        <end position="331"/>
    </location>
</feature>
<comment type="cofactor">
    <cofactor evidence="10">
        <name>Zn(2+)</name>
        <dbReference type="ChEBI" id="CHEBI:29105"/>
    </cofactor>
    <text evidence="10">Binds 1 zinc ion per subunit.</text>
</comment>